<dbReference type="Proteomes" id="UP001595921">
    <property type="component" value="Unassembled WGS sequence"/>
</dbReference>
<evidence type="ECO:0000313" key="2">
    <source>
        <dbReference type="EMBL" id="MFC4358036.1"/>
    </source>
</evidence>
<dbReference type="AlphaFoldDB" id="A0ABD5PB50"/>
<organism evidence="2 3">
    <name type="scientific">Halobium salinum</name>
    <dbReference type="NCBI Taxonomy" id="1364940"/>
    <lineage>
        <taxon>Archaea</taxon>
        <taxon>Methanobacteriati</taxon>
        <taxon>Methanobacteriota</taxon>
        <taxon>Stenosarchaea group</taxon>
        <taxon>Halobacteria</taxon>
        <taxon>Halobacteriales</taxon>
        <taxon>Haloferacaceae</taxon>
        <taxon>Halobium</taxon>
    </lineage>
</organism>
<sequence>MIDLYCDDCGDAARTETKAAASSAGWTEVDEMGVSGPWGTEATGVCPDCSAAGG</sequence>
<evidence type="ECO:0000256" key="1">
    <source>
        <dbReference type="SAM" id="MobiDB-lite"/>
    </source>
</evidence>
<gene>
    <name evidence="2" type="ORF">ACFO0N_08765</name>
</gene>
<protein>
    <recommendedName>
        <fullName evidence="4">Small CPxCG-related zinc finger protein</fullName>
    </recommendedName>
</protein>
<proteinExistence type="predicted"/>
<name>A0ABD5PB50_9EURY</name>
<feature type="region of interest" description="Disordered" evidence="1">
    <location>
        <begin position="20"/>
        <end position="39"/>
    </location>
</feature>
<dbReference type="EMBL" id="JBHSDS010000006">
    <property type="protein sequence ID" value="MFC4358036.1"/>
    <property type="molecule type" value="Genomic_DNA"/>
</dbReference>
<evidence type="ECO:0008006" key="4">
    <source>
        <dbReference type="Google" id="ProtNLM"/>
    </source>
</evidence>
<evidence type="ECO:0000313" key="3">
    <source>
        <dbReference type="Proteomes" id="UP001595921"/>
    </source>
</evidence>
<keyword evidence="3" id="KW-1185">Reference proteome</keyword>
<accession>A0ABD5PB50</accession>
<dbReference type="RefSeq" id="WP_267624384.1">
    <property type="nucleotide sequence ID" value="NZ_JAODIW010000008.1"/>
</dbReference>
<reference evidence="2 3" key="1">
    <citation type="journal article" date="2019" name="Int. J. Syst. Evol. Microbiol.">
        <title>The Global Catalogue of Microorganisms (GCM) 10K type strain sequencing project: providing services to taxonomists for standard genome sequencing and annotation.</title>
        <authorList>
            <consortium name="The Broad Institute Genomics Platform"/>
            <consortium name="The Broad Institute Genome Sequencing Center for Infectious Disease"/>
            <person name="Wu L."/>
            <person name="Ma J."/>
        </authorList>
    </citation>
    <scope>NUCLEOTIDE SEQUENCE [LARGE SCALE GENOMIC DNA]</scope>
    <source>
        <strain evidence="2 3">CGMCC 1.12553</strain>
    </source>
</reference>
<comment type="caution">
    <text evidence="2">The sequence shown here is derived from an EMBL/GenBank/DDBJ whole genome shotgun (WGS) entry which is preliminary data.</text>
</comment>